<comment type="subunit">
    <text evidence="3">Forms a membrane-associated complex with FtsE.</text>
</comment>
<dbReference type="GO" id="GO:0051301">
    <property type="term" value="P:cell division"/>
    <property type="evidence" value="ECO:0007669"/>
    <property type="project" value="UniProtKB-KW"/>
</dbReference>
<dbReference type="OrthoDB" id="9813411at2"/>
<dbReference type="Proteomes" id="UP000324176">
    <property type="component" value="Unassembled WGS sequence"/>
</dbReference>
<dbReference type="InterPro" id="IPR004513">
    <property type="entry name" value="FtsX"/>
</dbReference>
<dbReference type="KEGG" id="nco:AAW31_11760"/>
<dbReference type="InterPro" id="IPR003838">
    <property type="entry name" value="ABC3_permease_C"/>
</dbReference>
<comment type="function">
    <text evidence="12">Part of the ABC transporter FtsEX involved in cellular division.</text>
</comment>
<evidence type="ECO:0000313" key="18">
    <source>
        <dbReference type="Proteomes" id="UP000034156"/>
    </source>
</evidence>
<evidence type="ECO:0000259" key="15">
    <source>
        <dbReference type="Pfam" id="PF18075"/>
    </source>
</evidence>
<dbReference type="RefSeq" id="WP_046850363.1">
    <property type="nucleotide sequence ID" value="NZ_CP011451.1"/>
</dbReference>
<dbReference type="AlphaFoldDB" id="A0A0F7KGW7"/>
<evidence type="ECO:0000259" key="14">
    <source>
        <dbReference type="Pfam" id="PF02687"/>
    </source>
</evidence>
<reference evidence="18" key="1">
    <citation type="submission" date="2015-05" db="EMBL/GenBank/DDBJ databases">
        <title>Draft genome of Nitrosomonas communis strain Nm2.</title>
        <authorList>
            <person name="Kozlowski J.A."/>
            <person name="Kits K.D."/>
            <person name="Stein L.Y."/>
        </authorList>
    </citation>
    <scope>NUCLEOTIDE SEQUENCE [LARGE SCALE GENOMIC DNA]</scope>
    <source>
        <strain evidence="18">Nm2</strain>
    </source>
</reference>
<dbReference type="EMBL" id="CP011451">
    <property type="protein sequence ID" value="AKH38313.1"/>
    <property type="molecule type" value="Genomic_DNA"/>
</dbReference>
<evidence type="ECO:0000256" key="12">
    <source>
        <dbReference type="PIRNR" id="PIRNR003097"/>
    </source>
</evidence>
<evidence type="ECO:0000256" key="3">
    <source>
        <dbReference type="ARBA" id="ARBA00011160"/>
    </source>
</evidence>
<dbReference type="PATRIC" id="fig|44574.3.peg.2867"/>
<evidence type="ECO:0000256" key="1">
    <source>
        <dbReference type="ARBA" id="ARBA00004429"/>
    </source>
</evidence>
<dbReference type="Pfam" id="PF18075">
    <property type="entry name" value="FtsX_ECD"/>
    <property type="match status" value="1"/>
</dbReference>
<dbReference type="InterPro" id="IPR047590">
    <property type="entry name" value="FtsX_proteobact-type"/>
</dbReference>
<reference evidence="17 19" key="3">
    <citation type="submission" date="2019-07" db="EMBL/GenBank/DDBJ databases">
        <title>Active sludge and wastewater microbial communities from Klosterneuburg, Austria.</title>
        <authorList>
            <person name="Wagner M."/>
        </authorList>
    </citation>
    <scope>NUCLEOTIDE SEQUENCE [LARGE SCALE GENOMIC DNA]</scope>
    <source>
        <strain evidence="17 19">Nm2</strain>
    </source>
</reference>
<dbReference type="PANTHER" id="PTHR47755:SF1">
    <property type="entry name" value="CELL DIVISION PROTEIN FTSX"/>
    <property type="match status" value="1"/>
</dbReference>
<keyword evidence="7 12" id="KW-0132">Cell division</keyword>
<comment type="subcellular location">
    <subcellularLocation>
        <location evidence="1">Cell inner membrane</location>
        <topology evidence="1">Multi-pass membrane protein</topology>
    </subcellularLocation>
</comment>
<evidence type="ECO:0000256" key="8">
    <source>
        <dbReference type="ARBA" id="ARBA00022692"/>
    </source>
</evidence>
<keyword evidence="9 13" id="KW-1133">Transmembrane helix</keyword>
<dbReference type="InterPro" id="IPR040690">
    <property type="entry name" value="FtsX_ECD"/>
</dbReference>
<feature type="domain" description="FtsX extracellular" evidence="15">
    <location>
        <begin position="62"/>
        <end position="154"/>
    </location>
</feature>
<keyword evidence="18" id="KW-1185">Reference proteome</keyword>
<protein>
    <recommendedName>
        <fullName evidence="4 12">Cell division protein FtsX</fullName>
    </recommendedName>
</protein>
<comment type="similarity">
    <text evidence="2 12">Belongs to the ABC-4 integral membrane protein family. FtsX subfamily.</text>
</comment>
<name>A0A0F7KGW7_9PROT</name>
<dbReference type="Pfam" id="PF02687">
    <property type="entry name" value="FtsX"/>
    <property type="match status" value="1"/>
</dbReference>
<evidence type="ECO:0000256" key="4">
    <source>
        <dbReference type="ARBA" id="ARBA00021907"/>
    </source>
</evidence>
<dbReference type="EMBL" id="VNHT01000067">
    <property type="protein sequence ID" value="TYP78883.1"/>
    <property type="molecule type" value="Genomic_DNA"/>
</dbReference>
<evidence type="ECO:0000313" key="16">
    <source>
        <dbReference type="EMBL" id="AKH38313.1"/>
    </source>
</evidence>
<dbReference type="GO" id="GO:0005886">
    <property type="term" value="C:plasma membrane"/>
    <property type="evidence" value="ECO:0007669"/>
    <property type="project" value="UniProtKB-SubCell"/>
</dbReference>
<accession>A0A0F7KGW7</accession>
<evidence type="ECO:0000313" key="19">
    <source>
        <dbReference type="Proteomes" id="UP000324176"/>
    </source>
</evidence>
<evidence type="ECO:0000256" key="13">
    <source>
        <dbReference type="SAM" id="Phobius"/>
    </source>
</evidence>
<keyword evidence="6 12" id="KW-0997">Cell inner membrane</keyword>
<dbReference type="Proteomes" id="UP000034156">
    <property type="component" value="Chromosome"/>
</dbReference>
<feature type="transmembrane region" description="Helical" evidence="13">
    <location>
        <begin position="173"/>
        <end position="194"/>
    </location>
</feature>
<feature type="domain" description="ABC3 transporter permease C-terminal" evidence="14">
    <location>
        <begin position="177"/>
        <end position="290"/>
    </location>
</feature>
<evidence type="ECO:0000256" key="9">
    <source>
        <dbReference type="ARBA" id="ARBA00022989"/>
    </source>
</evidence>
<organism evidence="16 18">
    <name type="scientific">Nitrosomonas communis</name>
    <dbReference type="NCBI Taxonomy" id="44574"/>
    <lineage>
        <taxon>Bacteria</taxon>
        <taxon>Pseudomonadati</taxon>
        <taxon>Pseudomonadota</taxon>
        <taxon>Betaproteobacteria</taxon>
        <taxon>Nitrosomonadales</taxon>
        <taxon>Nitrosomonadaceae</taxon>
        <taxon>Nitrosomonas</taxon>
    </lineage>
</organism>
<evidence type="ECO:0000256" key="7">
    <source>
        <dbReference type="ARBA" id="ARBA00022618"/>
    </source>
</evidence>
<keyword evidence="8 13" id="KW-0812">Transmembrane</keyword>
<evidence type="ECO:0000256" key="2">
    <source>
        <dbReference type="ARBA" id="ARBA00007379"/>
    </source>
</evidence>
<dbReference type="PIRSF" id="PIRSF003097">
    <property type="entry name" value="FtsX"/>
    <property type="match status" value="1"/>
</dbReference>
<evidence type="ECO:0000256" key="6">
    <source>
        <dbReference type="ARBA" id="ARBA00022519"/>
    </source>
</evidence>
<keyword evidence="10 12" id="KW-0472">Membrane</keyword>
<keyword evidence="11 12" id="KW-0131">Cell cycle</keyword>
<reference evidence="16 18" key="2">
    <citation type="journal article" date="2016" name="Genome Announc.">
        <title>Genome Sequence of Nitrosomonas communis Strain Nm2, a Mesophilic Ammonia-Oxidizing Bacterium Isolated from Mediterranean Soil.</title>
        <authorList>
            <person name="Kozlowski J.A."/>
            <person name="Kits K.D."/>
            <person name="Stein L.Y."/>
        </authorList>
    </citation>
    <scope>NUCLEOTIDE SEQUENCE [LARGE SCALE GENOMIC DNA]</scope>
    <source>
        <strain evidence="16 18">Nm2</strain>
    </source>
</reference>
<evidence type="ECO:0000256" key="11">
    <source>
        <dbReference type="ARBA" id="ARBA00023306"/>
    </source>
</evidence>
<proteinExistence type="inferred from homology"/>
<evidence type="ECO:0000256" key="10">
    <source>
        <dbReference type="ARBA" id="ARBA00023136"/>
    </source>
</evidence>
<dbReference type="NCBIfam" id="TIGR00439">
    <property type="entry name" value="FtsX_Gneg"/>
    <property type="match status" value="1"/>
</dbReference>
<sequence length="302" mass="33664">MKLWLSQHWQALSRALRQLANTPLSSLLSIIVIGIAFSLPLGIYTMLGNLQAISSDTANTPQLSIFLKLNASQAEIENVNSKLEEFPNIASFQFISKEIALQQLQQESSLNEMVNNLPKNPLPDAFIINLQQILPDELEDIRAVIKKWPEIEHVQVDTDWARRVDALLRLGQLAVVMLAVVLGFALIIVVFNTIRLQILTKRDEIEVIKLIGATDSFIRRPFLYFGAIQGMAGAAAGWLLIALCIQAINESLVELTQLYATDFHLNYLSLNDSLSLLIFSALLGWLGARLSVAQHLSQIEPE</sequence>
<evidence type="ECO:0000313" key="17">
    <source>
        <dbReference type="EMBL" id="TYP78883.1"/>
    </source>
</evidence>
<evidence type="ECO:0000256" key="5">
    <source>
        <dbReference type="ARBA" id="ARBA00022475"/>
    </source>
</evidence>
<feature type="transmembrane region" description="Helical" evidence="13">
    <location>
        <begin position="24"/>
        <end position="47"/>
    </location>
</feature>
<feature type="transmembrane region" description="Helical" evidence="13">
    <location>
        <begin position="268"/>
        <end position="288"/>
    </location>
</feature>
<dbReference type="PANTHER" id="PTHR47755">
    <property type="entry name" value="CELL DIVISION PROTEIN FTSX"/>
    <property type="match status" value="1"/>
</dbReference>
<keyword evidence="5 12" id="KW-1003">Cell membrane</keyword>
<gene>
    <name evidence="16" type="ORF">AAW31_11760</name>
    <name evidence="17" type="ORF">BCL69_106720</name>
</gene>
<feature type="transmembrane region" description="Helical" evidence="13">
    <location>
        <begin position="222"/>
        <end position="248"/>
    </location>
</feature>
<dbReference type="Gene3D" id="3.30.70.3040">
    <property type="match status" value="1"/>
</dbReference>
<dbReference type="GO" id="GO:0032153">
    <property type="term" value="C:cell division site"/>
    <property type="evidence" value="ECO:0007669"/>
    <property type="project" value="TreeGrafter"/>
</dbReference>